<sequence>MTPTGGITPSPTPPLPTQDEEDRHHTTIEPFSVHASTSSSMNKRNENGREDGRDDTTVVDMGHSTGEQAEDDDNEVDDDDEDGVPAPSRWKQSDGREEELAFLTEDELDPEDEEIITTPRTTDPASMRPSWATESEWEEDGNDTDGPGLHRKKNRRVYGGGRHGDALKGGSLGPGEVAGMILASTLSPTPLLMPHAVALLGIGLFLSVLFLTAGLSWFSYVVTGVEARYVGSRCVYEKHRLSTHDIDSTIPMLCRSWVSLTAAVFPHRARIHKVGEMLASFAVFVGAALRAVLSVVAMSEIMVDLLFPEKKGNLWWQRVIVVCVMGVVWTVLPLVVIPLVRKKMQQSQNRAHPAFRALLQLPAYIALLLWPLALLVLGVRLKKLNAGTSFNSHTPIDGRGLTFPLPTPPGRGKMGAAGEAMGYSIWGGELGDAVLVPHDTFLFLTSLARPSSTAARRSSGSITSTSHSSPNGPVEGRRNQWPLACALGVGGATIVQLGWALVGYLGVENGGREGNVLRNASLPRGDPWLDVVRWLVVMAIAAQIEDSLAGAYSRAGKVVEAVVGKRLNVREEVAANSRARRRRSHRVGNGHTGNYAPLHYDDDEDESGARSGGLFGGARPTSWPRAISRIGVWVIVVFFGMMVCSWGDTGEGAVSVAEIAGVSVSAVGSFLAPGEFTISFQENSSVSGVADPFLLSASLQKKGLFFIALFHLRRPRSIFVSDPSSPSFTADTLLVRKEQQVQRRLSGRRIWQDVMVFGGLLPYSMVVIARGVTALVQRE</sequence>
<keyword evidence="2" id="KW-0812">Transmembrane</keyword>
<evidence type="ECO:0000313" key="4">
    <source>
        <dbReference type="Proteomes" id="UP000198372"/>
    </source>
</evidence>
<feature type="compositionally biased region" description="Acidic residues" evidence="1">
    <location>
        <begin position="68"/>
        <end position="83"/>
    </location>
</feature>
<feature type="region of interest" description="Disordered" evidence="1">
    <location>
        <begin position="119"/>
        <end position="157"/>
    </location>
</feature>
<protein>
    <submittedName>
        <fullName evidence="3">BQ2448_5980 protein</fullName>
    </submittedName>
</protein>
<keyword evidence="2" id="KW-0472">Membrane</keyword>
<feature type="region of interest" description="Disordered" evidence="1">
    <location>
        <begin position="578"/>
        <end position="604"/>
    </location>
</feature>
<keyword evidence="2" id="KW-1133">Transmembrane helix</keyword>
<feature type="region of interest" description="Disordered" evidence="1">
    <location>
        <begin position="455"/>
        <end position="477"/>
    </location>
</feature>
<feature type="transmembrane region" description="Helical" evidence="2">
    <location>
        <begin position="196"/>
        <end position="218"/>
    </location>
</feature>
<feature type="compositionally biased region" description="Basic residues" evidence="1">
    <location>
        <begin position="578"/>
        <end position="588"/>
    </location>
</feature>
<feature type="compositionally biased region" description="Basic and acidic residues" evidence="1">
    <location>
        <begin position="43"/>
        <end position="56"/>
    </location>
</feature>
<evidence type="ECO:0000313" key="3">
    <source>
        <dbReference type="EMBL" id="SCV67334.1"/>
    </source>
</evidence>
<dbReference type="Proteomes" id="UP000198372">
    <property type="component" value="Unassembled WGS sequence"/>
</dbReference>
<feature type="transmembrane region" description="Helical" evidence="2">
    <location>
        <begin position="361"/>
        <end position="381"/>
    </location>
</feature>
<name>A0A238F649_9BASI</name>
<dbReference type="AlphaFoldDB" id="A0A238F649"/>
<proteinExistence type="predicted"/>
<organism evidence="3 4">
    <name type="scientific">Microbotryum intermedium</name>
    <dbReference type="NCBI Taxonomy" id="269621"/>
    <lineage>
        <taxon>Eukaryota</taxon>
        <taxon>Fungi</taxon>
        <taxon>Dikarya</taxon>
        <taxon>Basidiomycota</taxon>
        <taxon>Pucciniomycotina</taxon>
        <taxon>Microbotryomycetes</taxon>
        <taxon>Microbotryales</taxon>
        <taxon>Microbotryaceae</taxon>
        <taxon>Microbotryum</taxon>
    </lineage>
</organism>
<keyword evidence="4" id="KW-1185">Reference proteome</keyword>
<evidence type="ECO:0000256" key="2">
    <source>
        <dbReference type="SAM" id="Phobius"/>
    </source>
</evidence>
<gene>
    <name evidence="3" type="ORF">BQ2448_5980</name>
</gene>
<feature type="region of interest" description="Disordered" evidence="1">
    <location>
        <begin position="1"/>
        <end position="99"/>
    </location>
</feature>
<accession>A0A238F649</accession>
<dbReference type="EMBL" id="FMSP01000001">
    <property type="protein sequence ID" value="SCV67334.1"/>
    <property type="molecule type" value="Genomic_DNA"/>
</dbReference>
<feature type="compositionally biased region" description="Low complexity" evidence="1">
    <location>
        <begin position="455"/>
        <end position="469"/>
    </location>
</feature>
<dbReference type="OrthoDB" id="2536491at2759"/>
<feature type="transmembrane region" description="Helical" evidence="2">
    <location>
        <begin position="278"/>
        <end position="299"/>
    </location>
</feature>
<reference evidence="4" key="1">
    <citation type="submission" date="2016-09" db="EMBL/GenBank/DDBJ databases">
        <authorList>
            <person name="Jeantristanb JTB J.-T."/>
            <person name="Ricardo R."/>
        </authorList>
    </citation>
    <scope>NUCLEOTIDE SEQUENCE [LARGE SCALE GENOMIC DNA]</scope>
</reference>
<feature type="transmembrane region" description="Helical" evidence="2">
    <location>
        <begin position="319"/>
        <end position="340"/>
    </location>
</feature>
<evidence type="ECO:0000256" key="1">
    <source>
        <dbReference type="SAM" id="MobiDB-lite"/>
    </source>
</evidence>